<dbReference type="SUPFAM" id="SSF54534">
    <property type="entry name" value="FKBP-like"/>
    <property type="match status" value="1"/>
</dbReference>
<keyword evidence="1 3" id="KW-0413">Isomerase</keyword>
<dbReference type="InterPro" id="IPR050245">
    <property type="entry name" value="PrsA_foldase"/>
</dbReference>
<feature type="domain" description="PpiC" evidence="2">
    <location>
        <begin position="119"/>
        <end position="199"/>
    </location>
</feature>
<keyword evidence="1" id="KW-0697">Rotamase</keyword>
<dbReference type="PANTHER" id="PTHR47245">
    <property type="entry name" value="PEPTIDYLPROLYL ISOMERASE"/>
    <property type="match status" value="1"/>
</dbReference>
<proteinExistence type="predicted"/>
<dbReference type="Gene3D" id="3.10.50.40">
    <property type="match status" value="1"/>
</dbReference>
<dbReference type="Gene3D" id="1.10.4030.10">
    <property type="entry name" value="Porin chaperone SurA, peptide-binding domain"/>
    <property type="match status" value="1"/>
</dbReference>
<dbReference type="PANTHER" id="PTHR47245:SF2">
    <property type="entry name" value="PEPTIDYL-PROLYL CIS-TRANS ISOMERASE HP_0175-RELATED"/>
    <property type="match status" value="1"/>
</dbReference>
<dbReference type="InterPro" id="IPR027304">
    <property type="entry name" value="Trigger_fact/SurA_dom_sf"/>
</dbReference>
<evidence type="ECO:0000256" key="1">
    <source>
        <dbReference type="PROSITE-ProRule" id="PRU00278"/>
    </source>
</evidence>
<comment type="caution">
    <text evidence="3">The sequence shown here is derived from an EMBL/GenBank/DDBJ whole genome shotgun (WGS) entry which is preliminary data.</text>
</comment>
<evidence type="ECO:0000313" key="4">
    <source>
        <dbReference type="Proteomes" id="UP001230986"/>
    </source>
</evidence>
<protein>
    <submittedName>
        <fullName evidence="3">Peptidylprolyl isomerase</fullName>
    </submittedName>
</protein>
<dbReference type="InterPro" id="IPR000297">
    <property type="entry name" value="PPIase_PpiC"/>
</dbReference>
<dbReference type="Pfam" id="PF00639">
    <property type="entry name" value="Rotamase"/>
    <property type="match status" value="1"/>
</dbReference>
<dbReference type="Proteomes" id="UP001230986">
    <property type="component" value="Unassembled WGS sequence"/>
</dbReference>
<dbReference type="GO" id="GO:0016853">
    <property type="term" value="F:isomerase activity"/>
    <property type="evidence" value="ECO:0007669"/>
    <property type="project" value="UniProtKB-KW"/>
</dbReference>
<sequence length="239" mass="28204">MANLPSLSLETEEIIDFLRRDLRLKDIYQEIASQKIINQTAQEQGLTVTSNEIQAELDRIRYEKCFDSPSVLLNWLDRQRVTLNELRQRIGEHLLTKKLANYLFSEKVDRLFSEHRSDFEQVLLYKIVVPYEQLANNILYQIIEEEVSFYEAAHLYDIDEKRRLHCGYEGKKRRCQLNPELAETLFNANTGEVIGPLKSFEKTYELFLVEEFSSPGLTTEIYEETLNGMFKEWLEAKLH</sequence>
<dbReference type="RefSeq" id="WP_286004390.1">
    <property type="nucleotide sequence ID" value="NZ_JASVEJ010000023.1"/>
</dbReference>
<accession>A0ABT7LYH6</accession>
<dbReference type="PROSITE" id="PS50198">
    <property type="entry name" value="PPIC_PPIASE_2"/>
    <property type="match status" value="1"/>
</dbReference>
<gene>
    <name evidence="3" type="ORF">QQ055_06270</name>
</gene>
<keyword evidence="4" id="KW-1185">Reference proteome</keyword>
<evidence type="ECO:0000313" key="3">
    <source>
        <dbReference type="EMBL" id="MDL5057069.1"/>
    </source>
</evidence>
<name>A0ABT7LYH6_9CYAN</name>
<organism evidence="3 4">
    <name type="scientific">Geitlerinema calcuttense NRMC-F 0142</name>
    <dbReference type="NCBI Taxonomy" id="2922238"/>
    <lineage>
        <taxon>Bacteria</taxon>
        <taxon>Bacillati</taxon>
        <taxon>Cyanobacteriota</taxon>
        <taxon>Cyanophyceae</taxon>
        <taxon>Geitlerinematales</taxon>
        <taxon>Geitlerinemataceae</taxon>
        <taxon>Geitlerinema</taxon>
    </lineage>
</organism>
<dbReference type="EMBL" id="JASVEJ010000023">
    <property type="protein sequence ID" value="MDL5057069.1"/>
    <property type="molecule type" value="Genomic_DNA"/>
</dbReference>
<dbReference type="SUPFAM" id="SSF109998">
    <property type="entry name" value="Triger factor/SurA peptide-binding domain-like"/>
    <property type="match status" value="1"/>
</dbReference>
<evidence type="ECO:0000259" key="2">
    <source>
        <dbReference type="PROSITE" id="PS50198"/>
    </source>
</evidence>
<reference evidence="3 4" key="1">
    <citation type="submission" date="2023-06" db="EMBL/GenBank/DDBJ databases">
        <title>Whole genome sequence of Oscillatoria calcuttensis NRMC-F 0142.</title>
        <authorList>
            <person name="Shakena Fathima T."/>
            <person name="Muralitharan G."/>
            <person name="Thajuddin N."/>
        </authorList>
    </citation>
    <scope>NUCLEOTIDE SEQUENCE [LARGE SCALE GENOMIC DNA]</scope>
    <source>
        <strain evidence="3 4">NRMC-F 0142</strain>
    </source>
</reference>
<dbReference type="InterPro" id="IPR046357">
    <property type="entry name" value="PPIase_dom_sf"/>
</dbReference>